<proteinExistence type="predicted"/>
<dbReference type="Proteomes" id="UP001160148">
    <property type="component" value="Unassembled WGS sequence"/>
</dbReference>
<name>A0AAV0W1A7_9HEMI</name>
<organism evidence="1 2">
    <name type="scientific">Macrosiphum euphorbiae</name>
    <name type="common">potato aphid</name>
    <dbReference type="NCBI Taxonomy" id="13131"/>
    <lineage>
        <taxon>Eukaryota</taxon>
        <taxon>Metazoa</taxon>
        <taxon>Ecdysozoa</taxon>
        <taxon>Arthropoda</taxon>
        <taxon>Hexapoda</taxon>
        <taxon>Insecta</taxon>
        <taxon>Pterygota</taxon>
        <taxon>Neoptera</taxon>
        <taxon>Paraneoptera</taxon>
        <taxon>Hemiptera</taxon>
        <taxon>Sternorrhyncha</taxon>
        <taxon>Aphidomorpha</taxon>
        <taxon>Aphidoidea</taxon>
        <taxon>Aphididae</taxon>
        <taxon>Macrosiphini</taxon>
        <taxon>Macrosiphum</taxon>
    </lineage>
</organism>
<sequence>MLINPSNNANCEKDASKFLALSKDLRVKNKVQLHKLADSDFDFSNNYEDFLSNMNINYILMDNETANGIAYITGWVCSQLTHKACVEKLASSNKSENSASFNIDNTLINMKEYNDCNLLYPFIKTLEYTKHITALFNSSIEELLFIKIENIKRNQKILIKTIFKRYTLDICENCEDTFVDKYLNVSINSYVKKCNDSSVPYKYLNNKKLKKITHI</sequence>
<reference evidence="1 2" key="1">
    <citation type="submission" date="2023-01" db="EMBL/GenBank/DDBJ databases">
        <authorList>
            <person name="Whitehead M."/>
        </authorList>
    </citation>
    <scope>NUCLEOTIDE SEQUENCE [LARGE SCALE GENOMIC DNA]</scope>
</reference>
<dbReference type="EMBL" id="CARXXK010000001">
    <property type="protein sequence ID" value="CAI6349256.1"/>
    <property type="molecule type" value="Genomic_DNA"/>
</dbReference>
<evidence type="ECO:0000313" key="1">
    <source>
        <dbReference type="EMBL" id="CAI6349256.1"/>
    </source>
</evidence>
<dbReference type="AlphaFoldDB" id="A0AAV0W1A7"/>
<comment type="caution">
    <text evidence="1">The sequence shown here is derived from an EMBL/GenBank/DDBJ whole genome shotgun (WGS) entry which is preliminary data.</text>
</comment>
<keyword evidence="2" id="KW-1185">Reference proteome</keyword>
<protein>
    <submittedName>
        <fullName evidence="1">Uncharacterized protein</fullName>
    </submittedName>
</protein>
<accession>A0AAV0W1A7</accession>
<gene>
    <name evidence="1" type="ORF">MEUPH1_LOCUS5842</name>
</gene>
<evidence type="ECO:0000313" key="2">
    <source>
        <dbReference type="Proteomes" id="UP001160148"/>
    </source>
</evidence>